<organism evidence="1 2">
    <name type="scientific">Colwellia psychrerythraea (strain 34H / ATCC BAA-681)</name>
    <name type="common">Vibrio psychroerythus</name>
    <dbReference type="NCBI Taxonomy" id="167879"/>
    <lineage>
        <taxon>Bacteria</taxon>
        <taxon>Pseudomonadati</taxon>
        <taxon>Pseudomonadota</taxon>
        <taxon>Gammaproteobacteria</taxon>
        <taxon>Alteromonadales</taxon>
        <taxon>Colwelliaceae</taxon>
        <taxon>Colwellia</taxon>
    </lineage>
</organism>
<dbReference type="EMBL" id="CP000083">
    <property type="protein sequence ID" value="AAZ24534.1"/>
    <property type="molecule type" value="Genomic_DNA"/>
</dbReference>
<dbReference type="HOGENOM" id="CLU_1052559_0_0_6"/>
<reference evidence="1" key="1">
    <citation type="journal article" date="2005" name="Proc. Natl. Acad. Sci. U.S.A.">
        <title>The psychrophilic lifestyle as revealed by the genome sequence of Colwellia psychrerythraea 34H through genomic and proteomic analyses.</title>
        <authorList>
            <person name="Methe B.A."/>
            <person name="Nelson K.E."/>
            <person name="Deming J.W."/>
            <person name="Momen B."/>
            <person name="Melamud E."/>
            <person name="Zhang X."/>
            <person name="Moult J."/>
            <person name="Madupu R."/>
            <person name="Nelson W.C."/>
            <person name="Dodson R.J."/>
            <person name="Brinkac L.M."/>
            <person name="Daugherty S.C."/>
            <person name="Durkin A.S."/>
            <person name="DeBoy R.T."/>
            <person name="Kolonay J.F."/>
            <person name="Sullivan S.A."/>
            <person name="Zhou L."/>
            <person name="Davidsen T.M."/>
            <person name="Wu M."/>
            <person name="Huston A.L."/>
            <person name="Lewis M."/>
            <person name="Weaver B."/>
            <person name="Weidman J.F."/>
            <person name="Khouri H."/>
            <person name="Utterback T.R."/>
            <person name="Feldblyum T.V."/>
            <person name="Fraser C.M."/>
        </authorList>
    </citation>
    <scope>NUCLEOTIDE SEQUENCE [LARGE SCALE GENOMIC DNA]</scope>
    <source>
        <strain evidence="1">34H</strain>
    </source>
</reference>
<dbReference type="STRING" id="167879.CPS_2942"/>
<accession>Q47ZX7</accession>
<evidence type="ECO:0000313" key="2">
    <source>
        <dbReference type="Proteomes" id="UP000000547"/>
    </source>
</evidence>
<dbReference type="Proteomes" id="UP000000547">
    <property type="component" value="Chromosome"/>
</dbReference>
<gene>
    <name evidence="1" type="ordered locus">CPS_2942</name>
</gene>
<evidence type="ECO:0000313" key="1">
    <source>
        <dbReference type="EMBL" id="AAZ24534.1"/>
    </source>
</evidence>
<dbReference type="RefSeq" id="WP_011043734.1">
    <property type="nucleotide sequence ID" value="NC_003910.7"/>
</dbReference>
<dbReference type="AlphaFoldDB" id="Q47ZX7"/>
<dbReference type="KEGG" id="cps:CPS_2942"/>
<protein>
    <submittedName>
        <fullName evidence="1">Uncharacterized protein</fullName>
    </submittedName>
</protein>
<proteinExistence type="predicted"/>
<sequence>MSTLKVQVEKIQSQIKLSSNAQENETIIKANSNILNRLNKSLDELTGNKTKFNVMPIISELDAQLIPRLENDESDGFLINESSELILGDDVKALLENAIESTSLFIEKWRELEHKAQQDDSLNNSIVALRHFTKAINDINDKYWDQWLIHLENDFVVEEVVLEQQSSLGKKETYQKYNRLKANFDTDKTSKNVNSGLVSSLNSLKEQLVTLRGEMDTSDLPEGVAKFLKELDSPYTTPTLKLLTPKVFEWLTKQDLLSKLKISR</sequence>
<name>Q47ZX7_COLP3</name>